<gene>
    <name evidence="7" type="primary">mtnN</name>
    <name evidence="7" type="ORF">CJ191_04380</name>
</gene>
<organism evidence="7 8">
    <name type="scientific">Aerococcus viridans</name>
    <dbReference type="NCBI Taxonomy" id="1377"/>
    <lineage>
        <taxon>Bacteria</taxon>
        <taxon>Bacillati</taxon>
        <taxon>Bacillota</taxon>
        <taxon>Bacilli</taxon>
        <taxon>Lactobacillales</taxon>
        <taxon>Aerococcaceae</taxon>
        <taxon>Aerococcus</taxon>
    </lineage>
</organism>
<dbReference type="InterPro" id="IPR010049">
    <property type="entry name" value="MTA_SAH_Nsdase"/>
</dbReference>
<dbReference type="GO" id="GO:0008782">
    <property type="term" value="F:adenosylhomocysteine nucleosidase activity"/>
    <property type="evidence" value="ECO:0007669"/>
    <property type="project" value="UniProtKB-EC"/>
</dbReference>
<dbReference type="PANTHER" id="PTHR46832:SF1">
    <property type="entry name" value="5'-METHYLTHIOADENOSINE_S-ADENOSYLHOMOCYSTEINE NUCLEOSIDASE"/>
    <property type="match status" value="1"/>
</dbReference>
<evidence type="ECO:0000256" key="1">
    <source>
        <dbReference type="ARBA" id="ARBA00004945"/>
    </source>
</evidence>
<evidence type="ECO:0000256" key="3">
    <source>
        <dbReference type="ARBA" id="ARBA00022605"/>
    </source>
</evidence>
<dbReference type="PANTHER" id="PTHR46832">
    <property type="entry name" value="5'-METHYLTHIOADENOSINE/S-ADENOSYLHOMOCYSTEINE NUCLEOSIDASE"/>
    <property type="match status" value="1"/>
</dbReference>
<keyword evidence="5" id="KW-0486">Methionine biosynthesis</keyword>
<dbReference type="RefSeq" id="WP_102199090.1">
    <property type="nucleotide sequence ID" value="NZ_PNHQ01000008.1"/>
</dbReference>
<dbReference type="EC" id="3.2.2.9" evidence="2"/>
<evidence type="ECO:0000256" key="5">
    <source>
        <dbReference type="ARBA" id="ARBA00023167"/>
    </source>
</evidence>
<evidence type="ECO:0000256" key="2">
    <source>
        <dbReference type="ARBA" id="ARBA00011974"/>
    </source>
</evidence>
<name>A0A2N6UE83_9LACT</name>
<dbReference type="AlphaFoldDB" id="A0A2N6UE83"/>
<comment type="pathway">
    <text evidence="1">Amino-acid biosynthesis; L-methionine biosynthesis via salvage pathway; S-methyl-5-thio-alpha-D-ribose 1-phosphate from S-methyl-5'-thioadenosine (hydrolase route): step 1/2.</text>
</comment>
<accession>A0A2N6UE83</accession>
<dbReference type="Gene3D" id="3.40.50.1580">
    <property type="entry name" value="Nucleoside phosphorylase domain"/>
    <property type="match status" value="1"/>
</dbReference>
<dbReference type="GO" id="GO:0005829">
    <property type="term" value="C:cytosol"/>
    <property type="evidence" value="ECO:0007669"/>
    <property type="project" value="TreeGrafter"/>
</dbReference>
<dbReference type="OrthoDB" id="9792278at2"/>
<keyword evidence="8" id="KW-1185">Reference proteome</keyword>
<dbReference type="SUPFAM" id="SSF53167">
    <property type="entry name" value="Purine and uridine phosphorylases"/>
    <property type="match status" value="1"/>
</dbReference>
<keyword evidence="4" id="KW-0378">Hydrolase</keyword>
<feature type="domain" description="Nucleoside phosphorylase" evidence="6">
    <location>
        <begin position="2"/>
        <end position="222"/>
    </location>
</feature>
<protein>
    <recommendedName>
        <fullName evidence="2">adenosylhomocysteine nucleosidase</fullName>
        <ecNumber evidence="2">3.2.2.9</ecNumber>
    </recommendedName>
</protein>
<evidence type="ECO:0000313" key="8">
    <source>
        <dbReference type="Proteomes" id="UP000235701"/>
    </source>
</evidence>
<keyword evidence="3" id="KW-0028">Amino-acid biosynthesis</keyword>
<dbReference type="GO" id="GO:0019284">
    <property type="term" value="P:L-methionine salvage from S-adenosylmethionine"/>
    <property type="evidence" value="ECO:0007669"/>
    <property type="project" value="TreeGrafter"/>
</dbReference>
<proteinExistence type="predicted"/>
<evidence type="ECO:0000259" key="6">
    <source>
        <dbReference type="Pfam" id="PF01048"/>
    </source>
</evidence>
<dbReference type="EMBL" id="PNHQ01000008">
    <property type="protein sequence ID" value="PMC79857.1"/>
    <property type="molecule type" value="Genomic_DNA"/>
</dbReference>
<dbReference type="CDD" id="cd09008">
    <property type="entry name" value="MTAN"/>
    <property type="match status" value="1"/>
</dbReference>
<comment type="caution">
    <text evidence="7">The sequence shown here is derived from an EMBL/GenBank/DDBJ whole genome shotgun (WGS) entry which is preliminary data.</text>
</comment>
<dbReference type="NCBIfam" id="TIGR01704">
    <property type="entry name" value="MTA_SAH-Nsdase"/>
    <property type="match status" value="1"/>
</dbReference>
<sequence length="231" mass="25239">MRIAVVAAMEEELAPFRNFYASTVIWQKGKTIIEKVHEDLYLVVSGIGKANAAATAAWVCQQLSLDLLINTGSIGSFRKELPLGSIVFTDRFVYSDVDATGFDYAYGQVPQMPADYPVSETLLAIIKQVLTQNQISAFQGTIGTADSFMSDELAVSAIKKAFPLLTASDMESCALAQIASFYEIPVINVRGISDHVGEHAPATFDDNLEFAANQAFHAVRSLIDFWQQDLS</sequence>
<dbReference type="InterPro" id="IPR035994">
    <property type="entry name" value="Nucleoside_phosphorylase_sf"/>
</dbReference>
<dbReference type="GO" id="GO:0019509">
    <property type="term" value="P:L-methionine salvage from methylthioadenosine"/>
    <property type="evidence" value="ECO:0007669"/>
    <property type="project" value="UniProtKB-UniPathway"/>
</dbReference>
<dbReference type="Proteomes" id="UP000235701">
    <property type="component" value="Unassembled WGS sequence"/>
</dbReference>
<evidence type="ECO:0000313" key="7">
    <source>
        <dbReference type="EMBL" id="PMC79857.1"/>
    </source>
</evidence>
<dbReference type="GO" id="GO:0009164">
    <property type="term" value="P:nucleoside catabolic process"/>
    <property type="evidence" value="ECO:0007669"/>
    <property type="project" value="InterPro"/>
</dbReference>
<dbReference type="GO" id="GO:0008930">
    <property type="term" value="F:methylthioadenosine nucleosidase activity"/>
    <property type="evidence" value="ECO:0007669"/>
    <property type="project" value="InterPro"/>
</dbReference>
<dbReference type="UniPathway" id="UPA00904">
    <property type="reaction ID" value="UER00871"/>
</dbReference>
<reference evidence="7 8" key="1">
    <citation type="submission" date="2017-09" db="EMBL/GenBank/DDBJ databases">
        <title>Bacterial strain isolated from the female urinary microbiota.</title>
        <authorList>
            <person name="Thomas-White K."/>
            <person name="Kumar N."/>
            <person name="Forster S."/>
            <person name="Putonti C."/>
            <person name="Lawley T."/>
            <person name="Wolfe A.J."/>
        </authorList>
    </citation>
    <scope>NUCLEOTIDE SEQUENCE [LARGE SCALE GENOMIC DNA]</scope>
    <source>
        <strain evidence="7 8">UMB0240</strain>
    </source>
</reference>
<dbReference type="Pfam" id="PF01048">
    <property type="entry name" value="PNP_UDP_1"/>
    <property type="match status" value="1"/>
</dbReference>
<dbReference type="InterPro" id="IPR000845">
    <property type="entry name" value="Nucleoside_phosphorylase_d"/>
</dbReference>
<evidence type="ECO:0000256" key="4">
    <source>
        <dbReference type="ARBA" id="ARBA00022801"/>
    </source>
</evidence>